<dbReference type="AlphaFoldDB" id="A0A086XXP2"/>
<keyword evidence="5" id="KW-1185">Reference proteome</keyword>
<dbReference type="InterPro" id="IPR001466">
    <property type="entry name" value="Beta-lactam-related"/>
</dbReference>
<dbReference type="InterPro" id="IPR027279">
    <property type="entry name" value="D_amino_pept/lipop_sf"/>
</dbReference>
<dbReference type="Pfam" id="PF00144">
    <property type="entry name" value="Beta-lactamase"/>
    <property type="match status" value="1"/>
</dbReference>
<dbReference type="Proteomes" id="UP000028824">
    <property type="component" value="Unassembled WGS sequence"/>
</dbReference>
<dbReference type="InterPro" id="IPR012856">
    <property type="entry name" value="DAP_B_dom"/>
</dbReference>
<name>A0A086XXP2_9RHOB</name>
<feature type="domain" description="D-aminopeptidase" evidence="3">
    <location>
        <begin position="343"/>
        <end position="515"/>
    </location>
</feature>
<gene>
    <name evidence="4" type="ORF">CG50_00555</name>
</gene>
<comment type="caution">
    <text evidence="4">The sequence shown here is derived from an EMBL/GenBank/DDBJ whole genome shotgun (WGS) entry which is preliminary data.</text>
</comment>
<dbReference type="GO" id="GO:0004177">
    <property type="term" value="F:aminopeptidase activity"/>
    <property type="evidence" value="ECO:0007669"/>
    <property type="project" value="UniProtKB-KW"/>
</dbReference>
<proteinExistence type="predicted"/>
<feature type="domain" description="Beta-lactamase-related" evidence="2">
    <location>
        <begin position="11"/>
        <end position="331"/>
    </location>
</feature>
<keyword evidence="4" id="KW-0378">Hydrolase</keyword>
<organism evidence="4 5">
    <name type="scientific">Paenirhodobacter enshiensis</name>
    <dbReference type="NCBI Taxonomy" id="1105367"/>
    <lineage>
        <taxon>Bacteria</taxon>
        <taxon>Pseudomonadati</taxon>
        <taxon>Pseudomonadota</taxon>
        <taxon>Alphaproteobacteria</taxon>
        <taxon>Rhodobacterales</taxon>
        <taxon>Rhodobacter group</taxon>
        <taxon>Paenirhodobacter</taxon>
    </lineage>
</organism>
<dbReference type="RefSeq" id="WP_036636945.1">
    <property type="nucleotide sequence ID" value="NZ_JFZB01000012.1"/>
</dbReference>
<dbReference type="EMBL" id="JFZB01000012">
    <property type="protein sequence ID" value="KFI26792.1"/>
    <property type="molecule type" value="Genomic_DNA"/>
</dbReference>
<dbReference type="Gene3D" id="3.40.710.10">
    <property type="entry name" value="DD-peptidase/beta-lactamase superfamily"/>
    <property type="match status" value="1"/>
</dbReference>
<dbReference type="InterPro" id="IPR012338">
    <property type="entry name" value="Beta-lactam/transpept-like"/>
</dbReference>
<evidence type="ECO:0000259" key="3">
    <source>
        <dbReference type="Pfam" id="PF07930"/>
    </source>
</evidence>
<dbReference type="Gene3D" id="2.40.128.50">
    <property type="match status" value="2"/>
</dbReference>
<reference evidence="4 5" key="1">
    <citation type="submission" date="2014-03" db="EMBL/GenBank/DDBJ databases">
        <title>Genome of Paenirhodobacter enshiensis DW2-9.</title>
        <authorList>
            <person name="Wang D."/>
            <person name="Wang G."/>
        </authorList>
    </citation>
    <scope>NUCLEOTIDE SEQUENCE [LARGE SCALE GENOMIC DNA]</scope>
    <source>
        <strain evidence="4 5">DW2-9</strain>
    </source>
</reference>
<dbReference type="eggNOG" id="COG1680">
    <property type="taxonomic scope" value="Bacteria"/>
</dbReference>
<dbReference type="EC" id="3.4.11.19" evidence="4"/>
<keyword evidence="1 4" id="KW-0031">Aminopeptidase</keyword>
<protein>
    <submittedName>
        <fullName evidence="4">D-aminopeptidase</fullName>
        <ecNumber evidence="4">3.4.11.19</ecNumber>
    </submittedName>
</protein>
<dbReference type="SUPFAM" id="SSF56601">
    <property type="entry name" value="beta-lactamase/transpeptidase-like"/>
    <property type="match status" value="1"/>
</dbReference>
<sequence>MTDLNLAAAEALLDTLPARLGGPGGLAGVVHEGRIVMARAWGYADLEAGRPMTRQSRLPVCSISKQFTCGAVLAALGSPEALDDRVADWLPAFEEPRPSARNLCNNQSGLRDYWALTVLDGARAEQEFPRGAARPLIARMKTGHFAPGTSYSYCNANFRILGDMLSEATGRDLAELYRTLIWDPAGMDSAALTPDTRHPVDGVTGYEGAPDHGFLPAHNGVWWQGDAGISASLDDMLAWECWIDATREDAGSVYRRLSEPQTFADGAAAGYGFGLARETVGRAVFTGHGGALRGFRLYRMNARAERLSVVVMLNHEGDAHGAAVALARAALGVAEPAAPLLPEGWDGIWLDRERGMVAQIVSGRRSATLHYATRPLSMQFDGEGLSAPGTTIRRDGTALSMALPGENTVRRLIPLSPLPHASGDEISGLYESPEPGSRMRIEARDGAVFATFEGTLGQGRPEPMTPVARDIWRLTVRRSMDAPAPGEWTFTVSRDAAGRVAGGTLSVWLARGIRWRRL</sequence>
<dbReference type="PANTHER" id="PTHR46825:SF9">
    <property type="entry name" value="BETA-LACTAMASE-RELATED DOMAIN-CONTAINING PROTEIN"/>
    <property type="match status" value="1"/>
</dbReference>
<dbReference type="STRING" id="1105367.CG50_00555"/>
<evidence type="ECO:0000313" key="5">
    <source>
        <dbReference type="Proteomes" id="UP000028824"/>
    </source>
</evidence>
<keyword evidence="1 4" id="KW-0645">Protease</keyword>
<dbReference type="SUPFAM" id="SSF50886">
    <property type="entry name" value="D-aminopeptidase, middle and C-terminal domains"/>
    <property type="match status" value="2"/>
</dbReference>
<dbReference type="Pfam" id="PF07930">
    <property type="entry name" value="DAP_B"/>
    <property type="match status" value="1"/>
</dbReference>
<accession>A0A086XXP2</accession>
<dbReference type="OrthoDB" id="7791015at2"/>
<evidence type="ECO:0000259" key="2">
    <source>
        <dbReference type="Pfam" id="PF00144"/>
    </source>
</evidence>
<evidence type="ECO:0000256" key="1">
    <source>
        <dbReference type="ARBA" id="ARBA00022438"/>
    </source>
</evidence>
<dbReference type="InterPro" id="IPR050491">
    <property type="entry name" value="AmpC-like"/>
</dbReference>
<dbReference type="PANTHER" id="PTHR46825">
    <property type="entry name" value="D-ALANYL-D-ALANINE-CARBOXYPEPTIDASE/ENDOPEPTIDASE AMPH"/>
    <property type="match status" value="1"/>
</dbReference>
<dbReference type="NCBIfam" id="NF009622">
    <property type="entry name" value="PRK13128.1"/>
    <property type="match status" value="1"/>
</dbReference>
<evidence type="ECO:0000313" key="4">
    <source>
        <dbReference type="EMBL" id="KFI26792.1"/>
    </source>
</evidence>